<dbReference type="Proteomes" id="UP000297194">
    <property type="component" value="Segment"/>
</dbReference>
<organism evidence="1 2">
    <name type="scientific">Mythimna unipuncta nucleopolyhedrovirus</name>
    <dbReference type="NCBI Taxonomy" id="447897"/>
    <lineage>
        <taxon>Viruses</taxon>
        <taxon>Viruses incertae sedis</taxon>
        <taxon>Naldaviricetes</taxon>
        <taxon>Lefavirales</taxon>
        <taxon>Baculoviridae</taxon>
        <taxon>Alphabaculovirus</taxon>
    </lineage>
</organism>
<protein>
    <recommendedName>
        <fullName evidence="3">Ac52</fullName>
    </recommendedName>
</protein>
<name>A0A2K9VSG3_9ABAC</name>
<reference evidence="1" key="1">
    <citation type="journal article" date="2017" name="Virus Genes">
        <title>The complete genome sequence of a third distinct baculovirus isolated from the true armyworm, Mythimna unipuncta, contains two copies of the lef-7 gene.</title>
        <authorList>
            <person name="Harrison R.L."/>
            <person name="Mowery J.D."/>
            <person name="Rowley D.L."/>
            <person name="Bauchan G.R."/>
            <person name="Theilmann D.A."/>
            <person name="Rohrmann G.F."/>
            <person name="Erlandson M.A."/>
        </authorList>
    </citation>
    <scope>NUCLEOTIDE SEQUENCE [LARGE SCALE GENOMIC DNA]</scope>
    <source>
        <strain evidence="1">#7</strain>
    </source>
</reference>
<accession>A0A2K9VSG3</accession>
<dbReference type="GeneID" id="40527059"/>
<evidence type="ECO:0008006" key="3">
    <source>
        <dbReference type="Google" id="ProtNLM"/>
    </source>
</evidence>
<dbReference type="EMBL" id="MF375894">
    <property type="protein sequence ID" value="AUV65384.1"/>
    <property type="molecule type" value="Genomic_DNA"/>
</dbReference>
<dbReference type="RefSeq" id="YP_009666779.1">
    <property type="nucleotide sequence ID" value="NC_043530.1"/>
</dbReference>
<sequence>MELIKPFIRYSKMYRRATDERVKSFIYDKWSDEVNVVAAVDSSSSSSKMQMCGYCHTSAATAFCDICLFPLAAACDEELATYCLLSVCYFESVCASASATTTSHRIVYRQRLKMTWYEHERPGKVYRVIYRKCFQCKRLTNDNVDDTYIYFDDSMFCSNCMFPLFQIHDVR</sequence>
<dbReference type="InterPro" id="IPR020201">
    <property type="entry name" value="AcMNPV_Orf52"/>
</dbReference>
<dbReference type="KEGG" id="vg:40527059"/>
<evidence type="ECO:0000313" key="2">
    <source>
        <dbReference type="Proteomes" id="UP000297194"/>
    </source>
</evidence>
<dbReference type="Pfam" id="PF11077">
    <property type="entry name" value="DUF2616"/>
    <property type="match status" value="1"/>
</dbReference>
<evidence type="ECO:0000313" key="1">
    <source>
        <dbReference type="EMBL" id="AUV65384.1"/>
    </source>
</evidence>
<proteinExistence type="predicted"/>
<keyword evidence="2" id="KW-1185">Reference proteome</keyword>